<dbReference type="AlphaFoldDB" id="A0A268P303"/>
<keyword evidence="6" id="KW-0812">Transmembrane</keyword>
<dbReference type="GO" id="GO:0006935">
    <property type="term" value="P:chemotaxis"/>
    <property type="evidence" value="ECO:0007669"/>
    <property type="project" value="UniProtKB-KW"/>
</dbReference>
<name>A0A268P303_SHOCL</name>
<dbReference type="GO" id="GO:0071978">
    <property type="term" value="P:bacterial-type flagellum-dependent swarming motility"/>
    <property type="evidence" value="ECO:0007669"/>
    <property type="project" value="TreeGrafter"/>
</dbReference>
<dbReference type="NCBIfam" id="NF005826">
    <property type="entry name" value="PRK07718.1"/>
    <property type="match status" value="1"/>
</dbReference>
<sequence length="145" mass="15963">MRLKKNRVIGVAFSLLLTGVVIVAGLYMLGIGPFAQNKASGAPTIEDISERSFDTEEITTNLKSGEFIRAQFRIELDHKDTLADIDKRGFQVNNVILLTLAEMSAEDLVGEEGLAELQETIQTKLNDHLEQGTVKAVYTTVKVVQ</sequence>
<dbReference type="PANTHER" id="PTHR35091">
    <property type="entry name" value="FLAGELLAR PROTEIN FLIL"/>
    <property type="match status" value="1"/>
</dbReference>
<protein>
    <recommendedName>
        <fullName evidence="10">Flagellar protein FliL</fullName>
    </recommendedName>
</protein>
<comment type="caution">
    <text evidence="11">The sequence shown here is derived from an EMBL/GenBank/DDBJ whole genome shotgun (WGS) entry which is preliminary data.</text>
</comment>
<comment type="similarity">
    <text evidence="3 10">Belongs to the FliL family.</text>
</comment>
<keyword evidence="7 10" id="KW-0283">Flagellar rotation</keyword>
<evidence type="ECO:0000256" key="10">
    <source>
        <dbReference type="RuleBase" id="RU364125"/>
    </source>
</evidence>
<evidence type="ECO:0000256" key="1">
    <source>
        <dbReference type="ARBA" id="ARBA00002254"/>
    </source>
</evidence>
<dbReference type="Proteomes" id="UP000216207">
    <property type="component" value="Unassembled WGS sequence"/>
</dbReference>
<keyword evidence="8" id="KW-1133">Transmembrane helix</keyword>
<organism evidence="11 12">
    <name type="scientific">Shouchella clausii</name>
    <name type="common">Alkalihalobacillus clausii</name>
    <dbReference type="NCBI Taxonomy" id="79880"/>
    <lineage>
        <taxon>Bacteria</taxon>
        <taxon>Bacillati</taxon>
        <taxon>Bacillota</taxon>
        <taxon>Bacilli</taxon>
        <taxon>Bacillales</taxon>
        <taxon>Bacillaceae</taxon>
        <taxon>Shouchella</taxon>
    </lineage>
</organism>
<evidence type="ECO:0000256" key="7">
    <source>
        <dbReference type="ARBA" id="ARBA00022779"/>
    </source>
</evidence>
<keyword evidence="4 10" id="KW-1003">Cell membrane</keyword>
<keyword evidence="11" id="KW-0969">Cilium</keyword>
<keyword evidence="5 10" id="KW-0145">Chemotaxis</keyword>
<dbReference type="GO" id="GO:0005886">
    <property type="term" value="C:plasma membrane"/>
    <property type="evidence" value="ECO:0007669"/>
    <property type="project" value="UniProtKB-SubCell"/>
</dbReference>
<dbReference type="PANTHER" id="PTHR35091:SF2">
    <property type="entry name" value="FLAGELLAR PROTEIN FLIL"/>
    <property type="match status" value="1"/>
</dbReference>
<evidence type="ECO:0000256" key="9">
    <source>
        <dbReference type="ARBA" id="ARBA00023136"/>
    </source>
</evidence>
<comment type="function">
    <text evidence="1 10">Controls the rotational direction of flagella during chemotaxis.</text>
</comment>
<keyword evidence="11" id="KW-0282">Flagellum</keyword>
<reference evidence="11 12" key="1">
    <citation type="submission" date="2017-07" db="EMBL/GenBank/DDBJ databases">
        <title>Isolation and whole genome analysis of endospore-forming bacteria from heroin.</title>
        <authorList>
            <person name="Kalinowski J."/>
            <person name="Ahrens B."/>
            <person name="Al-Dilaimi A."/>
            <person name="Winkler A."/>
            <person name="Wibberg D."/>
            <person name="Schleenbecker U."/>
            <person name="Ruckert C."/>
            <person name="Wolfel R."/>
            <person name="Grass G."/>
        </authorList>
    </citation>
    <scope>NUCLEOTIDE SEQUENCE [LARGE SCALE GENOMIC DNA]</scope>
    <source>
        <strain evidence="11 12">7539</strain>
    </source>
</reference>
<accession>A0A268P303</accession>
<evidence type="ECO:0000256" key="8">
    <source>
        <dbReference type="ARBA" id="ARBA00022989"/>
    </source>
</evidence>
<proteinExistence type="inferred from homology"/>
<evidence type="ECO:0000256" key="5">
    <source>
        <dbReference type="ARBA" id="ARBA00022500"/>
    </source>
</evidence>
<dbReference type="GO" id="GO:0009425">
    <property type="term" value="C:bacterial-type flagellum basal body"/>
    <property type="evidence" value="ECO:0007669"/>
    <property type="project" value="InterPro"/>
</dbReference>
<gene>
    <name evidence="11" type="ORF">CHH72_04005</name>
</gene>
<evidence type="ECO:0000313" key="11">
    <source>
        <dbReference type="EMBL" id="PAE90154.1"/>
    </source>
</evidence>
<evidence type="ECO:0000313" key="12">
    <source>
        <dbReference type="Proteomes" id="UP000216207"/>
    </source>
</evidence>
<comment type="subcellular location">
    <subcellularLocation>
        <location evidence="2">Cell membrane</location>
        <topology evidence="2">Single-pass membrane protein</topology>
    </subcellularLocation>
</comment>
<evidence type="ECO:0000256" key="3">
    <source>
        <dbReference type="ARBA" id="ARBA00008281"/>
    </source>
</evidence>
<evidence type="ECO:0000256" key="6">
    <source>
        <dbReference type="ARBA" id="ARBA00022692"/>
    </source>
</evidence>
<dbReference type="InterPro" id="IPR005503">
    <property type="entry name" value="FliL"/>
</dbReference>
<evidence type="ECO:0000256" key="4">
    <source>
        <dbReference type="ARBA" id="ARBA00022475"/>
    </source>
</evidence>
<evidence type="ECO:0000256" key="2">
    <source>
        <dbReference type="ARBA" id="ARBA00004162"/>
    </source>
</evidence>
<keyword evidence="9 10" id="KW-0472">Membrane</keyword>
<dbReference type="Pfam" id="PF03748">
    <property type="entry name" value="FliL"/>
    <property type="match status" value="1"/>
</dbReference>
<keyword evidence="11" id="KW-0966">Cell projection</keyword>
<dbReference type="EMBL" id="NPCC01000005">
    <property type="protein sequence ID" value="PAE90154.1"/>
    <property type="molecule type" value="Genomic_DNA"/>
</dbReference>